<dbReference type="EMBL" id="WGGT01000036">
    <property type="protein sequence ID" value="MVQ47443.1"/>
    <property type="molecule type" value="Genomic_DNA"/>
</dbReference>
<dbReference type="Proteomes" id="UP000479531">
    <property type="component" value="Unassembled WGS sequence"/>
</dbReference>
<evidence type="ECO:0000313" key="3">
    <source>
        <dbReference type="Proteomes" id="UP000284465"/>
    </source>
</evidence>
<evidence type="ECO:0000313" key="2">
    <source>
        <dbReference type="EMBL" id="RHA66334.1"/>
    </source>
</evidence>
<comment type="caution">
    <text evidence="2">The sequence shown here is derived from an EMBL/GenBank/DDBJ whole genome shotgun (WGS) entry which is preliminary data.</text>
</comment>
<dbReference type="AlphaFoldDB" id="A0A413SGB2"/>
<dbReference type="RefSeq" id="WP_118591899.1">
    <property type="nucleotide sequence ID" value="NZ_QSFP01000013.1"/>
</dbReference>
<evidence type="ECO:0000313" key="4">
    <source>
        <dbReference type="Proteomes" id="UP000479531"/>
    </source>
</evidence>
<gene>
    <name evidence="2" type="ORF">DW927_12425</name>
    <name evidence="1" type="ORF">GCK47_17610</name>
</gene>
<accession>A0A413SGB2</accession>
<name>A0A413SGB2_9FIRM</name>
<sequence>MVLKEFMEGWRKGTKFYIHDVTGYVKFDASEVLDRQVLEQSASQDAIFLKVDAKELTDERMKAFRQVSRSEADEINKNHGLLYCIPGFMAAEGVLQHSLKVIGTTDNYFDNVKYFTPVLEEVIVYTDCLTADHRGDFVKCSDCGTLMLIQIGSTACGECESENLQWYDTNKPEWNIEELENAGFIIVEK</sequence>
<organism evidence="2 3">
    <name type="scientific">Roseburia intestinalis</name>
    <dbReference type="NCBI Taxonomy" id="166486"/>
    <lineage>
        <taxon>Bacteria</taxon>
        <taxon>Bacillati</taxon>
        <taxon>Bacillota</taxon>
        <taxon>Clostridia</taxon>
        <taxon>Lachnospirales</taxon>
        <taxon>Lachnospiraceae</taxon>
        <taxon>Roseburia</taxon>
    </lineage>
</organism>
<reference evidence="2 3" key="1">
    <citation type="submission" date="2018-08" db="EMBL/GenBank/DDBJ databases">
        <title>A genome reference for cultivated species of the human gut microbiota.</title>
        <authorList>
            <person name="Zou Y."/>
            <person name="Xue W."/>
            <person name="Luo G."/>
        </authorList>
    </citation>
    <scope>NUCLEOTIDE SEQUENCE [LARGE SCALE GENOMIC DNA]</scope>
    <source>
        <strain evidence="2 3">AM43-11</strain>
    </source>
</reference>
<dbReference type="Proteomes" id="UP000284465">
    <property type="component" value="Unassembled WGS sequence"/>
</dbReference>
<evidence type="ECO:0000313" key="1">
    <source>
        <dbReference type="EMBL" id="MVQ47443.1"/>
    </source>
</evidence>
<dbReference type="EMBL" id="QSFP01000013">
    <property type="protein sequence ID" value="RHA66334.1"/>
    <property type="molecule type" value="Genomic_DNA"/>
</dbReference>
<reference evidence="1 4" key="2">
    <citation type="submission" date="2019-10" db="EMBL/GenBank/DDBJ databases">
        <title>Roseburia spp. ameliorate alcoholic fatty liver via restoration of gut barrier function.</title>
        <authorList>
            <person name="Seo B."/>
            <person name="Ko G."/>
        </authorList>
    </citation>
    <scope>NUCLEOTIDE SEQUENCE [LARGE SCALE GENOMIC DNA]</scope>
    <source>
        <strain evidence="1 4">SNUG30017</strain>
    </source>
</reference>
<proteinExistence type="predicted"/>
<protein>
    <submittedName>
        <fullName evidence="2">Uncharacterized protein</fullName>
    </submittedName>
</protein>